<dbReference type="InterPro" id="IPR007650">
    <property type="entry name" value="Zf-FLZ_dom"/>
</dbReference>
<evidence type="ECO:0000256" key="2">
    <source>
        <dbReference type="ARBA" id="ARBA00022723"/>
    </source>
</evidence>
<reference evidence="5" key="1">
    <citation type="submission" date="2017-07" db="EMBL/GenBank/DDBJ databases">
        <title>Taro Niue Genome Assembly and Annotation.</title>
        <authorList>
            <person name="Atibalentja N."/>
            <person name="Keating K."/>
            <person name="Fields C.J."/>
        </authorList>
    </citation>
    <scope>NUCLEOTIDE SEQUENCE</scope>
    <source>
        <strain evidence="5">Niue_2</strain>
        <tissue evidence="5">Leaf</tissue>
    </source>
</reference>
<dbReference type="OrthoDB" id="1927223at2759"/>
<dbReference type="EMBL" id="NMUH01006276">
    <property type="protein sequence ID" value="MQM14896.1"/>
    <property type="molecule type" value="Genomic_DNA"/>
</dbReference>
<dbReference type="PROSITE" id="PS51795">
    <property type="entry name" value="ZF_FLZ"/>
    <property type="match status" value="1"/>
</dbReference>
<dbReference type="Pfam" id="PF04570">
    <property type="entry name" value="zf-FLZ"/>
    <property type="match status" value="1"/>
</dbReference>
<organism evidence="5 6">
    <name type="scientific">Colocasia esculenta</name>
    <name type="common">Wild taro</name>
    <name type="synonym">Arum esculentum</name>
    <dbReference type="NCBI Taxonomy" id="4460"/>
    <lineage>
        <taxon>Eukaryota</taxon>
        <taxon>Viridiplantae</taxon>
        <taxon>Streptophyta</taxon>
        <taxon>Embryophyta</taxon>
        <taxon>Tracheophyta</taxon>
        <taxon>Spermatophyta</taxon>
        <taxon>Magnoliopsida</taxon>
        <taxon>Liliopsida</taxon>
        <taxon>Araceae</taxon>
        <taxon>Aroideae</taxon>
        <taxon>Colocasieae</taxon>
        <taxon>Colocasia</taxon>
    </lineage>
</organism>
<name>A0A843X1R2_COLES</name>
<comment type="similarity">
    <text evidence="1">Belongs to the FLZ family.</text>
</comment>
<dbReference type="PANTHER" id="PTHR46057">
    <property type="entry name" value="FCS-LIKE ZINC FINGER 1-RELATED"/>
    <property type="match status" value="1"/>
</dbReference>
<evidence type="ECO:0000256" key="3">
    <source>
        <dbReference type="PROSITE-ProRule" id="PRU01131"/>
    </source>
</evidence>
<evidence type="ECO:0000313" key="6">
    <source>
        <dbReference type="Proteomes" id="UP000652761"/>
    </source>
</evidence>
<dbReference type="PANTHER" id="PTHR46057:SF9">
    <property type="entry name" value="FCS-LIKE ZINC FINGER 1"/>
    <property type="match status" value="1"/>
</dbReference>
<proteinExistence type="inferred from homology"/>
<evidence type="ECO:0000313" key="5">
    <source>
        <dbReference type="EMBL" id="MQM14896.1"/>
    </source>
</evidence>
<dbReference type="InterPro" id="IPR044533">
    <property type="entry name" value="FLZ1/2/3"/>
</dbReference>
<dbReference type="Proteomes" id="UP000652761">
    <property type="component" value="Unassembled WGS sequence"/>
</dbReference>
<feature type="zinc finger region" description="FLZ-type" evidence="3">
    <location>
        <begin position="24"/>
        <end position="68"/>
    </location>
</feature>
<evidence type="ECO:0000259" key="4">
    <source>
        <dbReference type="PROSITE" id="PS51795"/>
    </source>
</evidence>
<keyword evidence="2" id="KW-0479">Metal-binding</keyword>
<sequence length="166" mass="18389">MASLRPYACVVFSLEAPREEVAVHFLDACALCRRPLGRYRDIFMYRGDTPFCTAECRQDQIDLDEAREMEASQRRRRHHRHRLAPTSVEQPTSSAPAVKAVAAGLYLSTAKKGLSTDGCRQNSNLLDCVYLSTATICLSTDVHSPSYPEFRKAGLSTAVSCLSTTV</sequence>
<evidence type="ECO:0000256" key="1">
    <source>
        <dbReference type="ARBA" id="ARBA00009374"/>
    </source>
</evidence>
<gene>
    <name evidence="5" type="ORF">Taro_047823</name>
</gene>
<protein>
    <recommendedName>
        <fullName evidence="4">FLZ-type domain-containing protein</fullName>
    </recommendedName>
</protein>
<keyword evidence="6" id="KW-1185">Reference proteome</keyword>
<dbReference type="AlphaFoldDB" id="A0A843X1R2"/>
<accession>A0A843X1R2</accession>
<feature type="domain" description="FLZ-type" evidence="4">
    <location>
        <begin position="24"/>
        <end position="68"/>
    </location>
</feature>
<comment type="caution">
    <text evidence="5">The sequence shown here is derived from an EMBL/GenBank/DDBJ whole genome shotgun (WGS) entry which is preliminary data.</text>
</comment>
<dbReference type="GO" id="GO:0046872">
    <property type="term" value="F:metal ion binding"/>
    <property type="evidence" value="ECO:0007669"/>
    <property type="project" value="UniProtKB-KW"/>
</dbReference>